<keyword evidence="12" id="KW-1185">Reference proteome</keyword>
<organism evidence="11 12">
    <name type="scientific">Drechslerella stenobrocha 248</name>
    <dbReference type="NCBI Taxonomy" id="1043628"/>
    <lineage>
        <taxon>Eukaryota</taxon>
        <taxon>Fungi</taxon>
        <taxon>Dikarya</taxon>
        <taxon>Ascomycota</taxon>
        <taxon>Pezizomycotina</taxon>
        <taxon>Orbiliomycetes</taxon>
        <taxon>Orbiliales</taxon>
        <taxon>Orbiliaceae</taxon>
        <taxon>Drechslerella</taxon>
    </lineage>
</organism>
<dbReference type="HOGENOM" id="CLU_030970_1_1_1"/>
<dbReference type="EMBL" id="KI966431">
    <property type="protein sequence ID" value="EWC45132.1"/>
    <property type="molecule type" value="Genomic_DNA"/>
</dbReference>
<name>W7HYB2_9PEZI</name>
<keyword evidence="7 10" id="KW-0472">Membrane</keyword>
<feature type="coiled-coil region" evidence="8">
    <location>
        <begin position="279"/>
        <end position="317"/>
    </location>
</feature>
<dbReference type="PANTHER" id="PTHR14360">
    <property type="entry name" value="PROTEIN FMP32, MITOCHONDRIAL"/>
    <property type="match status" value="1"/>
</dbReference>
<dbReference type="GO" id="GO:0005739">
    <property type="term" value="C:mitochondrion"/>
    <property type="evidence" value="ECO:0007669"/>
    <property type="project" value="UniProtKB-SubCell"/>
</dbReference>
<proteinExistence type="predicted"/>
<dbReference type="PANTHER" id="PTHR14360:SF12">
    <property type="entry name" value="MOZ PROTEIN REPRESENTS A CHROMATIN-ASSOCIATED ACETYLTRANSFERASE"/>
    <property type="match status" value="1"/>
</dbReference>
<comment type="subcellular location">
    <subcellularLocation>
        <location evidence="2">Membrane</location>
    </subcellularLocation>
    <subcellularLocation>
        <location evidence="1">Mitochondrion</location>
    </subcellularLocation>
</comment>
<evidence type="ECO:0000256" key="6">
    <source>
        <dbReference type="ARBA" id="ARBA00023128"/>
    </source>
</evidence>
<feature type="compositionally biased region" description="Polar residues" evidence="9">
    <location>
        <begin position="161"/>
        <end position="170"/>
    </location>
</feature>
<evidence type="ECO:0000256" key="1">
    <source>
        <dbReference type="ARBA" id="ARBA00004173"/>
    </source>
</evidence>
<feature type="region of interest" description="Disordered" evidence="9">
    <location>
        <begin position="394"/>
        <end position="434"/>
    </location>
</feature>
<dbReference type="Proteomes" id="UP000024837">
    <property type="component" value="Unassembled WGS sequence"/>
</dbReference>
<dbReference type="Pfam" id="PF07798">
    <property type="entry name" value="CCDC90-like"/>
    <property type="match status" value="1"/>
</dbReference>
<feature type="compositionally biased region" description="Gly residues" evidence="9">
    <location>
        <begin position="172"/>
        <end position="182"/>
    </location>
</feature>
<feature type="compositionally biased region" description="Polar residues" evidence="9">
    <location>
        <begin position="114"/>
        <end position="131"/>
    </location>
</feature>
<keyword evidence="4 10" id="KW-1133">Transmembrane helix</keyword>
<dbReference type="OrthoDB" id="5424147at2759"/>
<keyword evidence="6" id="KW-0496">Mitochondrion</keyword>
<keyword evidence="3 10" id="KW-0812">Transmembrane</keyword>
<feature type="region of interest" description="Disordered" evidence="9">
    <location>
        <begin position="156"/>
        <end position="189"/>
    </location>
</feature>
<sequence>MSLPRLAFLHPSVFSTTRSSQTFCSAACCRYAARQVGNYPRRVKRCSFSSISRYPGVIRPVMAPQRRCASTLQENTLRGNDAIIAGTSLPPASKVLPGAGGVASGGKSEEKQGPASSPQRGSATAEQSPAQPATDIGVNYKPEILKDTSALDVITTIKDPNGSNGKANSEGSMGGGAPGRPGGQSEATKPKLPAVGPAIGRLHHNFDSYFMVKQLVAGGFTYGQSVGAMKAVRGLLAVNLEKAKDSMVTKSMSENENYLFQAACSELKTETGAARRATHEKIRTDCAHVQHDYEQLEQRLREDLMNLKDEVTSLFNDRKITTREEQRAMEVKIQELNYKLTILLNGDMKREIEALRWTTTQRGLIAIAIIAVLVVTLIRYTSVQSHATKKETLHEVKEEDKTSAGLVASITSSTTPRRKPDPNDGDGLPFVSLG</sequence>
<keyword evidence="5 8" id="KW-0175">Coiled coil</keyword>
<reference evidence="11 12" key="1">
    <citation type="submission" date="2013-05" db="EMBL/GenBank/DDBJ databases">
        <title>Drechslerella stenobrocha genome reveals carnivorous origination and mechanical trapping mechanism of predatory fungi.</title>
        <authorList>
            <person name="Liu X."/>
            <person name="Zhang W."/>
            <person name="Liu K."/>
        </authorList>
    </citation>
    <scope>NUCLEOTIDE SEQUENCE [LARGE SCALE GENOMIC DNA]</scope>
    <source>
        <strain evidence="11 12">248</strain>
    </source>
</reference>
<protein>
    <recommendedName>
        <fullName evidence="13">Moz protein represents a chromatin-associated acetyltransferase</fullName>
    </recommendedName>
</protein>
<evidence type="ECO:0000256" key="8">
    <source>
        <dbReference type="SAM" id="Coils"/>
    </source>
</evidence>
<evidence type="ECO:0000256" key="9">
    <source>
        <dbReference type="SAM" id="MobiDB-lite"/>
    </source>
</evidence>
<feature type="region of interest" description="Disordered" evidence="9">
    <location>
        <begin position="87"/>
        <end position="138"/>
    </location>
</feature>
<gene>
    <name evidence="11" type="ORF">DRE_06271</name>
</gene>
<evidence type="ECO:0000256" key="4">
    <source>
        <dbReference type="ARBA" id="ARBA00022989"/>
    </source>
</evidence>
<evidence type="ECO:0000256" key="3">
    <source>
        <dbReference type="ARBA" id="ARBA00022692"/>
    </source>
</evidence>
<dbReference type="AlphaFoldDB" id="W7HYB2"/>
<dbReference type="Gene3D" id="1.20.5.340">
    <property type="match status" value="1"/>
</dbReference>
<evidence type="ECO:0008006" key="13">
    <source>
        <dbReference type="Google" id="ProtNLM"/>
    </source>
</evidence>
<dbReference type="InterPro" id="IPR024461">
    <property type="entry name" value="CCDC90-like"/>
</dbReference>
<dbReference type="GO" id="GO:0016020">
    <property type="term" value="C:membrane"/>
    <property type="evidence" value="ECO:0007669"/>
    <property type="project" value="UniProtKB-SubCell"/>
</dbReference>
<evidence type="ECO:0000256" key="10">
    <source>
        <dbReference type="SAM" id="Phobius"/>
    </source>
</evidence>
<accession>W7HYB2</accession>
<evidence type="ECO:0000256" key="7">
    <source>
        <dbReference type="ARBA" id="ARBA00023136"/>
    </source>
</evidence>
<feature type="transmembrane region" description="Helical" evidence="10">
    <location>
        <begin position="363"/>
        <end position="380"/>
    </location>
</feature>
<evidence type="ECO:0000313" key="12">
    <source>
        <dbReference type="Proteomes" id="UP000024837"/>
    </source>
</evidence>
<evidence type="ECO:0000256" key="2">
    <source>
        <dbReference type="ARBA" id="ARBA00004370"/>
    </source>
</evidence>
<evidence type="ECO:0000313" key="11">
    <source>
        <dbReference type="EMBL" id="EWC45132.1"/>
    </source>
</evidence>
<evidence type="ECO:0000256" key="5">
    <source>
        <dbReference type="ARBA" id="ARBA00023054"/>
    </source>
</evidence>